<dbReference type="Proteomes" id="UP000284706">
    <property type="component" value="Unassembled WGS sequence"/>
</dbReference>
<evidence type="ECO:0000259" key="5">
    <source>
        <dbReference type="PROSITE" id="PS50865"/>
    </source>
</evidence>
<keyword evidence="1" id="KW-0479">Metal-binding</keyword>
<evidence type="ECO:0000313" key="7">
    <source>
        <dbReference type="Proteomes" id="UP000284706"/>
    </source>
</evidence>
<keyword evidence="2 4" id="KW-0863">Zinc-finger</keyword>
<dbReference type="GO" id="GO:0008270">
    <property type="term" value="F:zinc ion binding"/>
    <property type="evidence" value="ECO:0007669"/>
    <property type="project" value="UniProtKB-KW"/>
</dbReference>
<proteinExistence type="predicted"/>
<dbReference type="AlphaFoldDB" id="A0A409YN29"/>
<dbReference type="EMBL" id="NHYE01000620">
    <property type="protein sequence ID" value="PPR04479.1"/>
    <property type="molecule type" value="Genomic_DNA"/>
</dbReference>
<accession>A0A409YN29</accession>
<sequence length="210" mass="23792">MSMPATQSCLVCDTPTKKSCASCKTAFYCSGEHQKQDWRAHKEYCLTIKAAGSQTFDALLFGENDTKPRIVKVPFSLRPEGISESASESASESDSSLRGWHKLDTSPWFKHPNKAVRPVFIPRLGINGPRLKHVLCLYYDDNFTMNRLPLNRCVVGATKGRAGHRWCGNVLALRMGRTYDFCASVDVEEDWEALVRYFEEYGRVTLERLD</sequence>
<dbReference type="PROSITE" id="PS01360">
    <property type="entry name" value="ZF_MYND_1"/>
    <property type="match status" value="1"/>
</dbReference>
<reference evidence="6 7" key="1">
    <citation type="journal article" date="2018" name="Evol. Lett.">
        <title>Horizontal gene cluster transfer increased hallucinogenic mushroom diversity.</title>
        <authorList>
            <person name="Reynolds H.T."/>
            <person name="Vijayakumar V."/>
            <person name="Gluck-Thaler E."/>
            <person name="Korotkin H.B."/>
            <person name="Matheny P.B."/>
            <person name="Slot J.C."/>
        </authorList>
    </citation>
    <scope>NUCLEOTIDE SEQUENCE [LARGE SCALE GENOMIC DNA]</scope>
    <source>
        <strain evidence="6 7">SRW20</strain>
    </source>
</reference>
<feature type="domain" description="MYND-type" evidence="5">
    <location>
        <begin position="9"/>
        <end position="45"/>
    </location>
</feature>
<gene>
    <name evidence="6" type="ORF">CVT26_002250</name>
</gene>
<evidence type="ECO:0000313" key="6">
    <source>
        <dbReference type="EMBL" id="PPR04479.1"/>
    </source>
</evidence>
<dbReference type="InterPro" id="IPR002893">
    <property type="entry name" value="Znf_MYND"/>
</dbReference>
<keyword evidence="7" id="KW-1185">Reference proteome</keyword>
<dbReference type="STRING" id="231916.A0A409YN29"/>
<organism evidence="6 7">
    <name type="scientific">Gymnopilus dilepis</name>
    <dbReference type="NCBI Taxonomy" id="231916"/>
    <lineage>
        <taxon>Eukaryota</taxon>
        <taxon>Fungi</taxon>
        <taxon>Dikarya</taxon>
        <taxon>Basidiomycota</taxon>
        <taxon>Agaricomycotina</taxon>
        <taxon>Agaricomycetes</taxon>
        <taxon>Agaricomycetidae</taxon>
        <taxon>Agaricales</taxon>
        <taxon>Agaricineae</taxon>
        <taxon>Hymenogastraceae</taxon>
        <taxon>Gymnopilus</taxon>
    </lineage>
</organism>
<name>A0A409YN29_9AGAR</name>
<evidence type="ECO:0000256" key="1">
    <source>
        <dbReference type="ARBA" id="ARBA00022723"/>
    </source>
</evidence>
<dbReference type="PROSITE" id="PS50865">
    <property type="entry name" value="ZF_MYND_2"/>
    <property type="match status" value="1"/>
</dbReference>
<evidence type="ECO:0000256" key="2">
    <source>
        <dbReference type="ARBA" id="ARBA00022771"/>
    </source>
</evidence>
<dbReference type="InParanoid" id="A0A409YN29"/>
<evidence type="ECO:0000256" key="4">
    <source>
        <dbReference type="PROSITE-ProRule" id="PRU00134"/>
    </source>
</evidence>
<dbReference type="SUPFAM" id="SSF144232">
    <property type="entry name" value="HIT/MYND zinc finger-like"/>
    <property type="match status" value="1"/>
</dbReference>
<dbReference type="Gene3D" id="6.10.140.2220">
    <property type="match status" value="1"/>
</dbReference>
<comment type="caution">
    <text evidence="6">The sequence shown here is derived from an EMBL/GenBank/DDBJ whole genome shotgun (WGS) entry which is preliminary data.</text>
</comment>
<dbReference type="OrthoDB" id="437457at2759"/>
<evidence type="ECO:0000256" key="3">
    <source>
        <dbReference type="ARBA" id="ARBA00022833"/>
    </source>
</evidence>
<dbReference type="Pfam" id="PF01753">
    <property type="entry name" value="zf-MYND"/>
    <property type="match status" value="1"/>
</dbReference>
<keyword evidence="3" id="KW-0862">Zinc</keyword>
<protein>
    <recommendedName>
        <fullName evidence="5">MYND-type domain-containing protein</fullName>
    </recommendedName>
</protein>